<keyword evidence="3" id="KW-0813">Transport</keyword>
<protein>
    <submittedName>
        <fullName evidence="13">Energy transducer TonB</fullName>
    </submittedName>
</protein>
<evidence type="ECO:0000256" key="1">
    <source>
        <dbReference type="ARBA" id="ARBA00004383"/>
    </source>
</evidence>
<organism evidence="13 14">
    <name type="scientific">Moraxella lacunata</name>
    <dbReference type="NCBI Taxonomy" id="477"/>
    <lineage>
        <taxon>Bacteria</taxon>
        <taxon>Pseudomonadati</taxon>
        <taxon>Pseudomonadota</taxon>
        <taxon>Gammaproteobacteria</taxon>
        <taxon>Moraxellales</taxon>
        <taxon>Moraxellaceae</taxon>
        <taxon>Moraxella</taxon>
    </lineage>
</organism>
<evidence type="ECO:0000259" key="12">
    <source>
        <dbReference type="PROSITE" id="PS52015"/>
    </source>
</evidence>
<keyword evidence="7" id="KW-0653">Protein transport</keyword>
<dbReference type="SUPFAM" id="SSF74653">
    <property type="entry name" value="TolA/TonB C-terminal domain"/>
    <property type="match status" value="1"/>
</dbReference>
<evidence type="ECO:0000256" key="5">
    <source>
        <dbReference type="ARBA" id="ARBA00022519"/>
    </source>
</evidence>
<evidence type="ECO:0000313" key="14">
    <source>
        <dbReference type="Proteomes" id="UP000092607"/>
    </source>
</evidence>
<keyword evidence="6 11" id="KW-0812">Transmembrane</keyword>
<evidence type="ECO:0000256" key="8">
    <source>
        <dbReference type="ARBA" id="ARBA00022989"/>
    </source>
</evidence>
<dbReference type="GO" id="GO:0015031">
    <property type="term" value="P:protein transport"/>
    <property type="evidence" value="ECO:0007669"/>
    <property type="project" value="UniProtKB-KW"/>
</dbReference>
<dbReference type="PANTHER" id="PTHR33446">
    <property type="entry name" value="PROTEIN TONB-RELATED"/>
    <property type="match status" value="1"/>
</dbReference>
<evidence type="ECO:0000256" key="9">
    <source>
        <dbReference type="ARBA" id="ARBA00023136"/>
    </source>
</evidence>
<evidence type="ECO:0000256" key="11">
    <source>
        <dbReference type="SAM" id="Phobius"/>
    </source>
</evidence>
<reference evidence="13 14" key="1">
    <citation type="submission" date="2016-06" db="EMBL/GenBank/DDBJ databases">
        <title>Draft genome of Moraxella lacunata CCUG 57757A.</title>
        <authorList>
            <person name="Salva-Serra F."/>
            <person name="Engstrom-Jakobsson H."/>
            <person name="Thorell K."/>
            <person name="Gonzales-Siles L."/>
            <person name="Karlsson R."/>
            <person name="Boulund F."/>
            <person name="Engstrand L."/>
            <person name="Kristiansson E."/>
            <person name="Moore E."/>
        </authorList>
    </citation>
    <scope>NUCLEOTIDE SEQUENCE [LARGE SCALE GENOMIC DNA]</scope>
    <source>
        <strain evidence="13 14">CCUG 57757A</strain>
    </source>
</reference>
<dbReference type="Proteomes" id="UP000092607">
    <property type="component" value="Unassembled WGS sequence"/>
</dbReference>
<evidence type="ECO:0000313" key="13">
    <source>
        <dbReference type="EMBL" id="OBX65119.1"/>
    </source>
</evidence>
<feature type="transmembrane region" description="Helical" evidence="11">
    <location>
        <begin position="20"/>
        <end position="39"/>
    </location>
</feature>
<dbReference type="GO" id="GO:0098797">
    <property type="term" value="C:plasma membrane protein complex"/>
    <property type="evidence" value="ECO:0007669"/>
    <property type="project" value="TreeGrafter"/>
</dbReference>
<dbReference type="Gene3D" id="3.30.1150.10">
    <property type="match status" value="1"/>
</dbReference>
<dbReference type="GO" id="GO:0031992">
    <property type="term" value="F:energy transducer activity"/>
    <property type="evidence" value="ECO:0007669"/>
    <property type="project" value="TreeGrafter"/>
</dbReference>
<dbReference type="GO" id="GO:0055085">
    <property type="term" value="P:transmembrane transport"/>
    <property type="evidence" value="ECO:0007669"/>
    <property type="project" value="InterPro"/>
</dbReference>
<comment type="subcellular location">
    <subcellularLocation>
        <location evidence="1">Cell inner membrane</location>
        <topology evidence="1">Single-pass membrane protein</topology>
        <orientation evidence="1">Periplasmic side</orientation>
    </subcellularLocation>
</comment>
<proteinExistence type="inferred from homology"/>
<evidence type="ECO:0000256" key="3">
    <source>
        <dbReference type="ARBA" id="ARBA00022448"/>
    </source>
</evidence>
<comment type="similarity">
    <text evidence="2">Belongs to the TonB family.</text>
</comment>
<keyword evidence="5" id="KW-0997">Cell inner membrane</keyword>
<sequence>MPSLPDFLSHILQDKNPDIPMATVIAVAVHVFVIFGVSFNADVLPNEMAQEVATVLSDNKEKNKEARFVANASQEGGGEVRQQLRQETTMISPDVSDDMEETQDIINLQKQSRQEAYQENYLRTTLSVRYVNNQNDNNTKKNQNDLESQEERIRKKIRTLEAQLSQKQQVFSSKSNIHTVNSNATTHGVAAGYLENFRRHVERIANRYYPNEARRNNIMGDVRLMVIISPDGYVKAIRLLESSGSAILDEAAKQSVRQSAPYGHFDEEMGKLSEIRIIRTWRYSDKIEVTN</sequence>
<dbReference type="RefSeq" id="WP_065255481.1">
    <property type="nucleotide sequence ID" value="NZ_JARDJM010000046.1"/>
</dbReference>
<evidence type="ECO:0000256" key="10">
    <source>
        <dbReference type="SAM" id="Coils"/>
    </source>
</evidence>
<dbReference type="PROSITE" id="PS52015">
    <property type="entry name" value="TONB_CTD"/>
    <property type="match status" value="1"/>
</dbReference>
<evidence type="ECO:0000256" key="7">
    <source>
        <dbReference type="ARBA" id="ARBA00022927"/>
    </source>
</evidence>
<dbReference type="Pfam" id="PF03544">
    <property type="entry name" value="TonB_C"/>
    <property type="match status" value="1"/>
</dbReference>
<dbReference type="InterPro" id="IPR051045">
    <property type="entry name" value="TonB-dependent_transducer"/>
</dbReference>
<gene>
    <name evidence="13" type="ORF">A9309_03445</name>
</gene>
<feature type="coiled-coil region" evidence="10">
    <location>
        <begin position="143"/>
        <end position="170"/>
    </location>
</feature>
<accession>A0A1B8Q5T5</accession>
<dbReference type="InterPro" id="IPR037682">
    <property type="entry name" value="TonB_C"/>
</dbReference>
<dbReference type="PANTHER" id="PTHR33446:SF11">
    <property type="entry name" value="TONB3"/>
    <property type="match status" value="1"/>
</dbReference>
<dbReference type="AlphaFoldDB" id="A0A1B8Q5T5"/>
<dbReference type="NCBIfam" id="TIGR01352">
    <property type="entry name" value="tonB_Cterm"/>
    <property type="match status" value="1"/>
</dbReference>
<comment type="caution">
    <text evidence="13">The sequence shown here is derived from an EMBL/GenBank/DDBJ whole genome shotgun (WGS) entry which is preliminary data.</text>
</comment>
<evidence type="ECO:0000256" key="2">
    <source>
        <dbReference type="ARBA" id="ARBA00006555"/>
    </source>
</evidence>
<keyword evidence="4" id="KW-1003">Cell membrane</keyword>
<dbReference type="EMBL" id="LZMS01000037">
    <property type="protein sequence ID" value="OBX65119.1"/>
    <property type="molecule type" value="Genomic_DNA"/>
</dbReference>
<feature type="domain" description="TonB C-terminal" evidence="12">
    <location>
        <begin position="194"/>
        <end position="290"/>
    </location>
</feature>
<dbReference type="InterPro" id="IPR006260">
    <property type="entry name" value="TonB/TolA_C"/>
</dbReference>
<evidence type="ECO:0000256" key="4">
    <source>
        <dbReference type="ARBA" id="ARBA00022475"/>
    </source>
</evidence>
<name>A0A1B8Q5T5_MORLA</name>
<evidence type="ECO:0000256" key="6">
    <source>
        <dbReference type="ARBA" id="ARBA00022692"/>
    </source>
</evidence>
<keyword evidence="8 11" id="KW-1133">Transmembrane helix</keyword>
<keyword evidence="10" id="KW-0175">Coiled coil</keyword>
<keyword evidence="9 11" id="KW-0472">Membrane</keyword>